<comment type="caution">
    <text evidence="4">The sequence shown here is derived from an EMBL/GenBank/DDBJ whole genome shotgun (WGS) entry which is preliminary data.</text>
</comment>
<dbReference type="RefSeq" id="WP_192594294.1">
    <property type="nucleotide sequence ID" value="NZ_BAAALJ010000018.1"/>
</dbReference>
<keyword evidence="2" id="KW-0812">Transmembrane</keyword>
<dbReference type="CDD" id="cd14852">
    <property type="entry name" value="LD-carboxypeptidase"/>
    <property type="match status" value="1"/>
</dbReference>
<dbReference type="GO" id="GO:0009002">
    <property type="term" value="F:serine-type D-Ala-D-Ala carboxypeptidase activity"/>
    <property type="evidence" value="ECO:0007669"/>
    <property type="project" value="UniProtKB-EC"/>
</dbReference>
<keyword evidence="4" id="KW-0645">Protease</keyword>
<evidence type="ECO:0000256" key="2">
    <source>
        <dbReference type="SAM" id="Phobius"/>
    </source>
</evidence>
<keyword evidence="4" id="KW-0378">Hydrolase</keyword>
<keyword evidence="4" id="KW-0121">Carboxypeptidase</keyword>
<dbReference type="EC" id="3.4.16.4" evidence="4"/>
<dbReference type="EMBL" id="JADBED010000001">
    <property type="protein sequence ID" value="MBE1523092.1"/>
    <property type="molecule type" value="Genomic_DNA"/>
</dbReference>
<dbReference type="InterPro" id="IPR009045">
    <property type="entry name" value="Zn_M74/Hedgehog-like"/>
</dbReference>
<feature type="compositionally biased region" description="Polar residues" evidence="1">
    <location>
        <begin position="84"/>
        <end position="97"/>
    </location>
</feature>
<dbReference type="SUPFAM" id="SSF55166">
    <property type="entry name" value="Hedgehog/DD-peptidase"/>
    <property type="match status" value="1"/>
</dbReference>
<evidence type="ECO:0000256" key="1">
    <source>
        <dbReference type="SAM" id="MobiDB-lite"/>
    </source>
</evidence>
<dbReference type="InterPro" id="IPR003709">
    <property type="entry name" value="VanY-like_core_dom"/>
</dbReference>
<evidence type="ECO:0000313" key="5">
    <source>
        <dbReference type="Proteomes" id="UP000643525"/>
    </source>
</evidence>
<keyword evidence="2" id="KW-1133">Transmembrane helix</keyword>
<evidence type="ECO:0000259" key="3">
    <source>
        <dbReference type="Pfam" id="PF02557"/>
    </source>
</evidence>
<dbReference type="Proteomes" id="UP000643525">
    <property type="component" value="Unassembled WGS sequence"/>
</dbReference>
<dbReference type="InterPro" id="IPR052179">
    <property type="entry name" value="DD-CPase-like"/>
</dbReference>
<dbReference type="PANTHER" id="PTHR34385">
    <property type="entry name" value="D-ALANYL-D-ALANINE CARBOXYPEPTIDASE"/>
    <property type="match status" value="1"/>
</dbReference>
<organism evidence="4 5">
    <name type="scientific">Nesterenkonia lutea</name>
    <dbReference type="NCBI Taxonomy" id="272919"/>
    <lineage>
        <taxon>Bacteria</taxon>
        <taxon>Bacillati</taxon>
        <taxon>Actinomycetota</taxon>
        <taxon>Actinomycetes</taxon>
        <taxon>Micrococcales</taxon>
        <taxon>Micrococcaceae</taxon>
        <taxon>Nesterenkonia</taxon>
    </lineage>
</organism>
<accession>A0ABR9JC91</accession>
<keyword evidence="2" id="KW-0472">Membrane</keyword>
<feature type="transmembrane region" description="Helical" evidence="2">
    <location>
        <begin position="30"/>
        <end position="47"/>
    </location>
</feature>
<name>A0ABR9JC91_9MICC</name>
<sequence>MSRAELTDEGRRQWHQKQERRARVYRRRRALAVVSLIAVLLLVGYLLPRAWGWVDQQVGGETLGGDEPLAEVRGDQIPDPTESDGAQSSAVPSQTSEAAPESTAEPTTERASDPSWDPDSIHVLVNRQNPLEPEDHAPQDLVEPAVRTSSESQLLLREPAAEALEELIAAAAAEGQVLAMTSGYRSYEAQLGLYANRHSMVGTDETDELVARPGYSEHQTGLAADVISIDNPDCIEGHCFAETPEGQWVAEHAADHGFVIRYLDGAEEITGYQFEPWHLRYVGEATAQEVAAEDITLEEYWDRPTASEYDVEEPDLSAPSGQ</sequence>
<evidence type="ECO:0000313" key="4">
    <source>
        <dbReference type="EMBL" id="MBE1523092.1"/>
    </source>
</evidence>
<keyword evidence="5" id="KW-1185">Reference proteome</keyword>
<dbReference type="Gene3D" id="3.30.1380.10">
    <property type="match status" value="1"/>
</dbReference>
<gene>
    <name evidence="4" type="ORF">H4W27_000210</name>
</gene>
<dbReference type="PANTHER" id="PTHR34385:SF1">
    <property type="entry name" value="PEPTIDOGLYCAN L-ALANYL-D-GLUTAMATE ENDOPEPTIDASE CWLK"/>
    <property type="match status" value="1"/>
</dbReference>
<dbReference type="InterPro" id="IPR058193">
    <property type="entry name" value="VanY/YodJ_core_dom"/>
</dbReference>
<proteinExistence type="predicted"/>
<protein>
    <submittedName>
        <fullName evidence="4">D-alanyl-D-alanine carboxypeptidase</fullName>
        <ecNumber evidence="4">3.4.16.4</ecNumber>
    </submittedName>
</protein>
<reference evidence="4 5" key="1">
    <citation type="submission" date="2020-10" db="EMBL/GenBank/DDBJ databases">
        <title>Sequencing the genomes of 1000 actinobacteria strains.</title>
        <authorList>
            <person name="Klenk H.-P."/>
        </authorList>
    </citation>
    <scope>NUCLEOTIDE SEQUENCE [LARGE SCALE GENOMIC DNA]</scope>
    <source>
        <strain evidence="4 5">DSM 15666</strain>
    </source>
</reference>
<feature type="region of interest" description="Disordered" evidence="1">
    <location>
        <begin position="64"/>
        <end position="121"/>
    </location>
</feature>
<dbReference type="Pfam" id="PF02557">
    <property type="entry name" value="VanY"/>
    <property type="match status" value="1"/>
</dbReference>
<feature type="region of interest" description="Disordered" evidence="1">
    <location>
        <begin position="302"/>
        <end position="322"/>
    </location>
</feature>
<feature type="domain" description="D-alanyl-D-alanine carboxypeptidase-like core" evidence="3">
    <location>
        <begin position="155"/>
        <end position="283"/>
    </location>
</feature>